<evidence type="ECO:0000256" key="1">
    <source>
        <dbReference type="SAM" id="MobiDB-lite"/>
    </source>
</evidence>
<accession>A0AAJ6CTW4</accession>
<dbReference type="RefSeq" id="WP_277857219.1">
    <property type="nucleotide sequence ID" value="NZ_CP120943.1"/>
</dbReference>
<keyword evidence="2" id="KW-0614">Plasmid</keyword>
<feature type="region of interest" description="Disordered" evidence="1">
    <location>
        <begin position="242"/>
        <end position="271"/>
    </location>
</feature>
<evidence type="ECO:0000313" key="3">
    <source>
        <dbReference type="Proteomes" id="UP001218423"/>
    </source>
</evidence>
<reference evidence="2" key="1">
    <citation type="submission" date="2023-03" db="EMBL/GenBank/DDBJ databases">
        <title>Aeromonas caviae strain AC1520.</title>
        <authorList>
            <person name="Xie T."/>
            <person name="Zhang Q."/>
            <person name="Deng J."/>
            <person name="Li X."/>
        </authorList>
    </citation>
    <scope>NUCLEOTIDE SEQUENCE</scope>
    <source>
        <strain evidence="2">AC1520</strain>
        <plasmid evidence="2">pAC1520</plasmid>
    </source>
</reference>
<dbReference type="Proteomes" id="UP001218423">
    <property type="component" value="Plasmid pAC1520"/>
</dbReference>
<dbReference type="AlphaFoldDB" id="A0AAJ6CTW4"/>
<name>A0AAJ6CTW4_AERCA</name>
<sequence length="271" mass="29167">MSGGQTNGLFVLGLCTFGLIVGSVATSHFYLSKKVSTEIVKAQQTVLNAMPDYRDNLAINVTRNYPGWDSAAGRDMARKIGASSRLSDIAAYLLTSEQRQVLNKNDLSVLSIAEKQIAFDSEMALAMASLSMHGFTQEVVQTDYGYVLRGVWELHAENNTPFGEVFPVGAKLLLHAESMVMPQCKTGSKPVLLYALMNKAGAEKQTASIQEENGRWRVFITGKTPYEYRVIADAGCVDDGVKLGAEPAQPGSEPSDGSGSTVKSETGKASE</sequence>
<dbReference type="EMBL" id="CP120943">
    <property type="protein sequence ID" value="WFG00281.1"/>
    <property type="molecule type" value="Genomic_DNA"/>
</dbReference>
<organism evidence="2 3">
    <name type="scientific">Aeromonas caviae</name>
    <name type="common">Aeromonas punctata</name>
    <dbReference type="NCBI Taxonomy" id="648"/>
    <lineage>
        <taxon>Bacteria</taxon>
        <taxon>Pseudomonadati</taxon>
        <taxon>Pseudomonadota</taxon>
        <taxon>Gammaproteobacteria</taxon>
        <taxon>Aeromonadales</taxon>
        <taxon>Aeromonadaceae</taxon>
        <taxon>Aeromonas</taxon>
    </lineage>
</organism>
<proteinExistence type="predicted"/>
<geneLocation type="plasmid" evidence="2 3">
    <name>pAC1520</name>
</geneLocation>
<protein>
    <submittedName>
        <fullName evidence="2">Uncharacterized protein</fullName>
    </submittedName>
</protein>
<gene>
    <name evidence="2" type="ORF">P5S46_21200</name>
</gene>
<feature type="compositionally biased region" description="Polar residues" evidence="1">
    <location>
        <begin position="255"/>
        <end position="264"/>
    </location>
</feature>
<evidence type="ECO:0000313" key="2">
    <source>
        <dbReference type="EMBL" id="WFG00281.1"/>
    </source>
</evidence>